<evidence type="ECO:0000256" key="1">
    <source>
        <dbReference type="SAM" id="SignalP"/>
    </source>
</evidence>
<proteinExistence type="predicted"/>
<dbReference type="Proteomes" id="UP000000310">
    <property type="component" value="Chromosome"/>
</dbReference>
<name>F0S8P6_PSESL</name>
<keyword evidence="1" id="KW-0732">Signal</keyword>
<evidence type="ECO:0008006" key="4">
    <source>
        <dbReference type="Google" id="ProtNLM"/>
    </source>
</evidence>
<reference evidence="2 3" key="1">
    <citation type="journal article" date="2011" name="Stand. Genomic Sci.">
        <title>Complete genome sequence of the gliding, heparinolytic Pedobacter saltans type strain (113).</title>
        <authorList>
            <person name="Liolios K."/>
            <person name="Sikorski J."/>
            <person name="Lu M."/>
            <person name="Nolan M."/>
            <person name="Lapidus A."/>
            <person name="Lucas S."/>
            <person name="Hammon N."/>
            <person name="Deshpande S."/>
            <person name="Cheng J.F."/>
            <person name="Tapia R."/>
            <person name="Han C."/>
            <person name="Goodwin L."/>
            <person name="Pitluck S."/>
            <person name="Huntemann M."/>
            <person name="Ivanova N."/>
            <person name="Pagani I."/>
            <person name="Mavromatis K."/>
            <person name="Ovchinikova G."/>
            <person name="Pati A."/>
            <person name="Chen A."/>
            <person name="Palaniappan K."/>
            <person name="Land M."/>
            <person name="Hauser L."/>
            <person name="Brambilla E.M."/>
            <person name="Kotsyurbenko O."/>
            <person name="Rohde M."/>
            <person name="Tindall B.J."/>
            <person name="Abt B."/>
            <person name="Goker M."/>
            <person name="Detter J.C."/>
            <person name="Woyke T."/>
            <person name="Bristow J."/>
            <person name="Eisen J.A."/>
            <person name="Markowitz V."/>
            <person name="Hugenholtz P."/>
            <person name="Klenk H.P."/>
            <person name="Kyrpides N.C."/>
        </authorList>
    </citation>
    <scope>NUCLEOTIDE SEQUENCE [LARGE SCALE GENOMIC DNA]</scope>
    <source>
        <strain evidence="3">ATCC 51119 / DSM 12145 / JCM 21818 / LMG 10337 / NBRC 100064 / NCIMB 13643</strain>
    </source>
</reference>
<dbReference type="STRING" id="762903.Pedsa_1822"/>
<dbReference type="KEGG" id="psn:Pedsa_1822"/>
<dbReference type="InterPro" id="IPR013783">
    <property type="entry name" value="Ig-like_fold"/>
</dbReference>
<evidence type="ECO:0000313" key="3">
    <source>
        <dbReference type="Proteomes" id="UP000000310"/>
    </source>
</evidence>
<feature type="signal peptide" evidence="1">
    <location>
        <begin position="1"/>
        <end position="19"/>
    </location>
</feature>
<organism evidence="2 3">
    <name type="scientific">Pseudopedobacter saltans (strain ATCC 51119 / DSM 12145 / JCM 21818 / CCUG 39354 / LMG 10337 / NBRC 100064 / NCIMB 13643)</name>
    <name type="common">Pedobacter saltans</name>
    <dbReference type="NCBI Taxonomy" id="762903"/>
    <lineage>
        <taxon>Bacteria</taxon>
        <taxon>Pseudomonadati</taxon>
        <taxon>Bacteroidota</taxon>
        <taxon>Sphingobacteriia</taxon>
        <taxon>Sphingobacteriales</taxon>
        <taxon>Sphingobacteriaceae</taxon>
        <taxon>Pseudopedobacter</taxon>
    </lineage>
</organism>
<dbReference type="AlphaFoldDB" id="F0S8P6"/>
<dbReference type="RefSeq" id="WP_013632865.1">
    <property type="nucleotide sequence ID" value="NC_015177.1"/>
</dbReference>
<dbReference type="Gene3D" id="2.60.40.10">
    <property type="entry name" value="Immunoglobulins"/>
    <property type="match status" value="1"/>
</dbReference>
<gene>
    <name evidence="2" type="ordered locus">Pedsa_1822</name>
</gene>
<sequence>MKKQFVLALLSAIVLNSYAQFSPNNLIVSEIANNNKGGSTLNLSIYDLTGNLIESKALGNQNFFVNGTAINEGLLTLSTDNKLLTLYGYSKITSNTGGPAKDDASTTNRTLAIINQNKEETFINFNNTHSTQAAKSALAFPLENTDYGIYLAGAGTGTATGVQYVSYNPQQKTTTVPVSLTKVNTRSIKAFNNQLYISSSFDPSGGPTRLLKVGNGIPNTKDQTALNLPGDAITSLEAPADFVMFGDDLLYIAEENTSTGGIKKLYYNGSEWILLGIIDSGVANDFGFKALTGRLEDGKRTLYAITTNNLGNSIVKIIDETTKAENVERCKVGVQVNVLARSSATTGFRGIAFTPQSEVKLPVGLISFSAKNNHIGIIINWSTAFENNASHFTILRSSDGSAFTEIGSIPAKGIAGSYQFLDKNILSGTYYYQLKQIDLNGRNELFGPVKAAIDINRNEIAVSHRDGKLNISSFVFLANTKIEIVDMSGKVLFSNTANIQPGINSFPLSLKQNGLLYNVRLNHKDTTIAKKILIE</sequence>
<reference evidence="3" key="2">
    <citation type="submission" date="2011-02" db="EMBL/GenBank/DDBJ databases">
        <title>The complete genome of Pedobacter saltans DSM 12145.</title>
        <authorList>
            <consortium name="US DOE Joint Genome Institute (JGI-PGF)"/>
            <person name="Lucas S."/>
            <person name="Copeland A."/>
            <person name="Lapidus A."/>
            <person name="Bruce D."/>
            <person name="Goodwin L."/>
            <person name="Pitluck S."/>
            <person name="Kyrpides N."/>
            <person name="Mavromatis K."/>
            <person name="Pagani I."/>
            <person name="Ivanova N."/>
            <person name="Ovchinnikova G."/>
            <person name="Lu M."/>
            <person name="Detter J.C."/>
            <person name="Han C."/>
            <person name="Land M."/>
            <person name="Hauser L."/>
            <person name="Markowitz V."/>
            <person name="Cheng J.-F."/>
            <person name="Hugenholtz P."/>
            <person name="Woyke T."/>
            <person name="Wu D."/>
            <person name="Tindall B."/>
            <person name="Pomrenke H.G."/>
            <person name="Brambilla E."/>
            <person name="Klenk H.-P."/>
            <person name="Eisen J.A."/>
        </authorList>
    </citation>
    <scope>NUCLEOTIDE SEQUENCE [LARGE SCALE GENOMIC DNA]</scope>
    <source>
        <strain evidence="3">ATCC 51119 / DSM 12145 / JCM 21818 / LMG 10337 / NBRC 100064 / NCIMB 13643</strain>
    </source>
</reference>
<dbReference type="HOGENOM" id="CLU_501395_0_0_10"/>
<accession>F0S8P6</accession>
<feature type="chain" id="PRO_5003256020" description="Secretion system C-terminal sorting domain-containing protein" evidence="1">
    <location>
        <begin position="20"/>
        <end position="535"/>
    </location>
</feature>
<keyword evidence="3" id="KW-1185">Reference proteome</keyword>
<dbReference type="InterPro" id="IPR026444">
    <property type="entry name" value="Secre_tail"/>
</dbReference>
<protein>
    <recommendedName>
        <fullName evidence="4">Secretion system C-terminal sorting domain-containing protein</fullName>
    </recommendedName>
</protein>
<dbReference type="eggNOG" id="COG5492">
    <property type="taxonomic scope" value="Bacteria"/>
</dbReference>
<dbReference type="NCBIfam" id="TIGR04183">
    <property type="entry name" value="Por_Secre_tail"/>
    <property type="match status" value="1"/>
</dbReference>
<dbReference type="EMBL" id="CP002545">
    <property type="protein sequence ID" value="ADY52377.1"/>
    <property type="molecule type" value="Genomic_DNA"/>
</dbReference>
<dbReference type="OrthoDB" id="740055at2"/>
<evidence type="ECO:0000313" key="2">
    <source>
        <dbReference type="EMBL" id="ADY52377.1"/>
    </source>
</evidence>
<dbReference type="eggNOG" id="COG2374">
    <property type="taxonomic scope" value="Bacteria"/>
</dbReference>